<sequence length="160" mass="18655">MMPSVYPQNEISYRKCKVLHVGCGNPKKKYRLGEEWIETSPEEDLGVLADEKLNVIQQCVHAAQKANCILGCNKRNMAIREREMILPLYSALVRSHLEYCVQLWGHQHKKDMDLLDMVQRRATKMIRGLEHLSYEGRLRELGLISLQKRKLWGDHIMALQ</sequence>
<proteinExistence type="predicted"/>
<dbReference type="AlphaFoldDB" id="A0A2I0UH37"/>
<dbReference type="EMBL" id="KZ505763">
    <property type="protein sequence ID" value="PKU45359.1"/>
    <property type="molecule type" value="Genomic_DNA"/>
</dbReference>
<name>A0A2I0UH37_LIMLA</name>
<protein>
    <submittedName>
        <fullName evidence="1">Uncharacterized protein</fullName>
    </submittedName>
</protein>
<dbReference type="OrthoDB" id="276744at2759"/>
<dbReference type="Proteomes" id="UP000233556">
    <property type="component" value="Unassembled WGS sequence"/>
</dbReference>
<reference evidence="2" key="1">
    <citation type="submission" date="2017-11" db="EMBL/GenBank/DDBJ databases">
        <authorList>
            <person name="Lima N.C."/>
            <person name="Parody-Merino A.M."/>
            <person name="Battley P.F."/>
            <person name="Fidler A.E."/>
            <person name="Prosdocimi F."/>
        </authorList>
    </citation>
    <scope>NUCLEOTIDE SEQUENCE [LARGE SCALE GENOMIC DNA]</scope>
</reference>
<accession>A0A2I0UH37</accession>
<evidence type="ECO:0000313" key="2">
    <source>
        <dbReference type="Proteomes" id="UP000233556"/>
    </source>
</evidence>
<reference evidence="2" key="2">
    <citation type="submission" date="2017-12" db="EMBL/GenBank/DDBJ databases">
        <title>Genome sequence of the Bar-tailed Godwit (Limosa lapponica baueri).</title>
        <authorList>
            <person name="Lima N.C.B."/>
            <person name="Parody-Merino A.M."/>
            <person name="Battley P.F."/>
            <person name="Fidler A.E."/>
            <person name="Prosdocimi F."/>
        </authorList>
    </citation>
    <scope>NUCLEOTIDE SEQUENCE [LARGE SCALE GENOMIC DNA]</scope>
</reference>
<organism evidence="1 2">
    <name type="scientific">Limosa lapponica baueri</name>
    <dbReference type="NCBI Taxonomy" id="1758121"/>
    <lineage>
        <taxon>Eukaryota</taxon>
        <taxon>Metazoa</taxon>
        <taxon>Chordata</taxon>
        <taxon>Craniata</taxon>
        <taxon>Vertebrata</taxon>
        <taxon>Euteleostomi</taxon>
        <taxon>Archelosauria</taxon>
        <taxon>Archosauria</taxon>
        <taxon>Dinosauria</taxon>
        <taxon>Saurischia</taxon>
        <taxon>Theropoda</taxon>
        <taxon>Coelurosauria</taxon>
        <taxon>Aves</taxon>
        <taxon>Neognathae</taxon>
        <taxon>Neoaves</taxon>
        <taxon>Charadriiformes</taxon>
        <taxon>Scolopacidae</taxon>
        <taxon>Limosa</taxon>
    </lineage>
</organism>
<dbReference type="PANTHER" id="PTHR33332">
    <property type="entry name" value="REVERSE TRANSCRIPTASE DOMAIN-CONTAINING PROTEIN"/>
    <property type="match status" value="1"/>
</dbReference>
<evidence type="ECO:0000313" key="1">
    <source>
        <dbReference type="EMBL" id="PKU45359.1"/>
    </source>
</evidence>
<keyword evidence="2" id="KW-1185">Reference proteome</keyword>
<gene>
    <name evidence="1" type="ORF">llap_4303</name>
</gene>